<evidence type="ECO:0000256" key="1">
    <source>
        <dbReference type="ARBA" id="ARBA00022525"/>
    </source>
</evidence>
<dbReference type="RefSeq" id="WP_062827166.1">
    <property type="nucleotide sequence ID" value="NZ_BCSX01000001.1"/>
</dbReference>
<keyword evidence="1" id="KW-0964">Secreted</keyword>
<dbReference type="InterPro" id="IPR017850">
    <property type="entry name" value="Alkaline_phosphatase_core_sf"/>
</dbReference>
<accession>A0A100VTT1</accession>
<evidence type="ECO:0000313" key="5">
    <source>
        <dbReference type="Proteomes" id="UP000069620"/>
    </source>
</evidence>
<dbReference type="Pfam" id="PF04185">
    <property type="entry name" value="Phosphoesterase"/>
    <property type="match status" value="2"/>
</dbReference>
<sequence length="334" mass="36945">MAGQIEHVVIIVKENHTFDNYFGTFPGADGASLDRAQNPPPADPDHRHQAWMARAGDTEHKVQYTEADIPGYFDLARRFTLCDNYFSEVAGPSTPNHLMLISADSPVINNPHHHYRPTPADRYQLPSLPAALEKAGLTWGNYGGYAFAYIDGLHTHGNNHGRDLFATHARAGKLPTVSWVYGDGKPDLSEHPTQNVTDGMTWTVQQIQAIAEGSLWDRVAIFITWDDWGGWYDHVDPPVVENWDHTHAQRPADELAEFDGQPFRYGSRVPCLVVGPYAKPGHVSSQLNSHVSLLKFCETTFGLDALTDRDAASNGMSDCIDLAQTPNSAPYPTS</sequence>
<dbReference type="Proteomes" id="UP000069620">
    <property type="component" value="Unassembled WGS sequence"/>
</dbReference>
<keyword evidence="2" id="KW-0378">Hydrolase</keyword>
<proteinExistence type="predicted"/>
<reference evidence="5" key="1">
    <citation type="journal article" date="2016" name="Genome Announc.">
        <title>Draft Genome Sequences of Five Rapidly Growing Mycobacterium Species, M. thermoresistibile, M. fortuitum subsp. acetamidolyticum, M. canariasense, M. brisbanense, and M. novocastrense.</title>
        <authorList>
            <person name="Katahira K."/>
            <person name="Ogura Y."/>
            <person name="Gotoh Y."/>
            <person name="Hayashi T."/>
        </authorList>
    </citation>
    <scope>NUCLEOTIDE SEQUENCE [LARGE SCALE GENOMIC DNA]</scope>
    <source>
        <strain evidence="5">JCM15654</strain>
    </source>
</reference>
<keyword evidence="5" id="KW-1185">Reference proteome</keyword>
<comment type="caution">
    <text evidence="4">The sequence shown here is derived from an EMBL/GenBank/DDBJ whole genome shotgun (WGS) entry which is preliminary data.</text>
</comment>
<name>A0A100VTT1_9MYCO</name>
<dbReference type="STRING" id="146020.RMCB_0068"/>
<evidence type="ECO:0000313" key="4">
    <source>
        <dbReference type="EMBL" id="GAS85972.1"/>
    </source>
</evidence>
<dbReference type="GO" id="GO:0042578">
    <property type="term" value="F:phosphoric ester hydrolase activity"/>
    <property type="evidence" value="ECO:0007669"/>
    <property type="project" value="UniProtKB-ARBA"/>
</dbReference>
<reference evidence="5" key="2">
    <citation type="submission" date="2016-02" db="EMBL/GenBank/DDBJ databases">
        <title>Draft genome sequence of five rapidly growing Mycobacterium species.</title>
        <authorList>
            <person name="Katahira K."/>
            <person name="Gotou Y."/>
            <person name="Iida K."/>
            <person name="Ogura Y."/>
            <person name="Hayashi T."/>
        </authorList>
    </citation>
    <scope>NUCLEOTIDE SEQUENCE [LARGE SCALE GENOMIC DNA]</scope>
    <source>
        <strain evidence="5">JCM15654</strain>
    </source>
</reference>
<organism evidence="4 5">
    <name type="scientific">Mycolicibacterium brisbanense</name>
    <dbReference type="NCBI Taxonomy" id="146020"/>
    <lineage>
        <taxon>Bacteria</taxon>
        <taxon>Bacillati</taxon>
        <taxon>Actinomycetota</taxon>
        <taxon>Actinomycetes</taxon>
        <taxon>Mycobacteriales</taxon>
        <taxon>Mycobacteriaceae</taxon>
        <taxon>Mycolicibacterium</taxon>
    </lineage>
</organism>
<dbReference type="AlphaFoldDB" id="A0A100VTT1"/>
<dbReference type="PANTHER" id="PTHR31956">
    <property type="entry name" value="NON-SPECIFIC PHOSPHOLIPASE C4-RELATED"/>
    <property type="match status" value="1"/>
</dbReference>
<evidence type="ECO:0000256" key="2">
    <source>
        <dbReference type="ARBA" id="ARBA00022801"/>
    </source>
</evidence>
<dbReference type="EMBL" id="BCSX01000001">
    <property type="protein sequence ID" value="GAS85972.1"/>
    <property type="molecule type" value="Genomic_DNA"/>
</dbReference>
<gene>
    <name evidence="4" type="ORF">RMCB_0068</name>
</gene>
<dbReference type="InterPro" id="IPR007312">
    <property type="entry name" value="Phosphoesterase"/>
</dbReference>
<dbReference type="SUPFAM" id="SSF53649">
    <property type="entry name" value="Alkaline phosphatase-like"/>
    <property type="match status" value="1"/>
</dbReference>
<dbReference type="Gene3D" id="3.40.720.10">
    <property type="entry name" value="Alkaline Phosphatase, subunit A"/>
    <property type="match status" value="2"/>
</dbReference>
<keyword evidence="3" id="KW-0843">Virulence</keyword>
<protein>
    <submittedName>
        <fullName evidence="4">Membrane associated phosphoesterase</fullName>
    </submittedName>
</protein>
<evidence type="ECO:0000256" key="3">
    <source>
        <dbReference type="ARBA" id="ARBA00023026"/>
    </source>
</evidence>
<dbReference type="PANTHER" id="PTHR31956:SF1">
    <property type="entry name" value="NON-SPECIFIC PHOSPHOLIPASE C1"/>
    <property type="match status" value="1"/>
</dbReference>